<keyword evidence="6" id="KW-1185">Reference proteome</keyword>
<dbReference type="GO" id="GO:0016282">
    <property type="term" value="C:eukaryotic 43S preinitiation complex"/>
    <property type="evidence" value="ECO:0007669"/>
    <property type="project" value="UniProtKB-UniRule"/>
</dbReference>
<evidence type="ECO:0000256" key="3">
    <source>
        <dbReference type="ARBA" id="ARBA00022917"/>
    </source>
</evidence>
<dbReference type="InParanoid" id="A0A7M7REV8"/>
<comment type="function">
    <text evidence="4">Component of the eukaryotic translation initiation factor 3 (eIF-3) complex, which is involved in protein synthesis of a specialized repertoire of mRNAs and, together with other initiation factors, stimulates binding of mRNA and methionyl-tRNAi to the 40S ribosome. The eIF-3 complex specifically targets and initiates translation of a subset of mRNAs involved in cell proliferation.</text>
</comment>
<keyword evidence="2 4" id="KW-0396">Initiation factor</keyword>
<dbReference type="InterPro" id="IPR019382">
    <property type="entry name" value="eIF3l"/>
</dbReference>
<sequence>MSYNQGKDYKESKYDKYGYDNRYESHTGDPSKDFAIRGEDFSRRGANPTYIVPEDIKRFLLDFQGHIRDKNVYDINHCYETTFNKLSESYFKNSSWPSAEIVGEIVNNDEVFLILYKELYYRHILARTPSGPDQQQRFESYYNYCNLFNYILNANGGPVDLKLPDQWLWDIIDEFIYQFQEFSKYRSKLSIKSEDEIGVLKANPKIWNVHSVLNVLHSLVEKSGINQQLEAYGSGVDDPESESSDFGRHPLYKMLGYFSLIGLLRLHSLLGDYYQAIKVLEHIQLNEQTLYSKVAACQISTYYYVGFAYLMMRRYQDSIRSFTNILLFIQRTNRMLTTGSYQVDVIKKLQDKIYRLLALVLTLHPMRIDESVHMQLRDKLGDKLTKMQRGDVATFEECFSSACPRFLSPVPPNYEEANPSSSKEPFTLQVKVFMEEVNQQLVIQTIRSFLKLYTTMPVSKLAIFLDMSEENFRTKLLCFKHKMKNLVWTKGASGLDGEFQSASEVDFYIDGEMIHIADTKVARRYGDFFIRQIHKFHDLNRNLKKIASSN</sequence>
<reference evidence="5" key="2">
    <citation type="submission" date="2021-01" db="UniProtKB">
        <authorList>
            <consortium name="EnsemblMetazoa"/>
        </authorList>
    </citation>
    <scope>IDENTIFICATION</scope>
</reference>
<comment type="subunit">
    <text evidence="4">Component of the eukaryotic translation initiation factor 3 (eIF-3) complex.</text>
</comment>
<dbReference type="GO" id="GO:0005852">
    <property type="term" value="C:eukaryotic translation initiation factor 3 complex"/>
    <property type="evidence" value="ECO:0000318"/>
    <property type="project" value="GO_Central"/>
</dbReference>
<dbReference type="PANTHER" id="PTHR13242">
    <property type="entry name" value="EUKARYOTIC TRANSLATION INITIATION FACTOR 3"/>
    <property type="match status" value="1"/>
</dbReference>
<evidence type="ECO:0000256" key="4">
    <source>
        <dbReference type="HAMAP-Rule" id="MF_03011"/>
    </source>
</evidence>
<dbReference type="GeneID" id="591170"/>
<dbReference type="EnsemblMetazoa" id="XM_790748">
    <property type="protein sequence ID" value="XP_795841"/>
    <property type="gene ID" value="LOC591170"/>
</dbReference>
<name>A0A7M7REV8_STRPU</name>
<organism evidence="5 6">
    <name type="scientific">Strongylocentrotus purpuratus</name>
    <name type="common">Purple sea urchin</name>
    <dbReference type="NCBI Taxonomy" id="7668"/>
    <lineage>
        <taxon>Eukaryota</taxon>
        <taxon>Metazoa</taxon>
        <taxon>Echinodermata</taxon>
        <taxon>Eleutherozoa</taxon>
        <taxon>Echinozoa</taxon>
        <taxon>Echinoidea</taxon>
        <taxon>Euechinoidea</taxon>
        <taxon>Echinacea</taxon>
        <taxon>Camarodonta</taxon>
        <taxon>Echinidea</taxon>
        <taxon>Strongylocentrotidae</taxon>
        <taxon>Strongylocentrotus</taxon>
    </lineage>
</organism>
<evidence type="ECO:0000313" key="5">
    <source>
        <dbReference type="EnsemblMetazoa" id="XP_795841"/>
    </source>
</evidence>
<dbReference type="Pfam" id="PF10255">
    <property type="entry name" value="Paf67"/>
    <property type="match status" value="1"/>
</dbReference>
<accession>A0A7M7REV8</accession>
<dbReference type="CTD" id="51386"/>
<dbReference type="RefSeq" id="XP_795841.2">
    <property type="nucleotide sequence ID" value="XM_790748.5"/>
</dbReference>
<protein>
    <recommendedName>
        <fullName evidence="4">Eukaryotic translation initiation factor 3 subunit L</fullName>
        <shortName evidence="4">eIF3l</shortName>
    </recommendedName>
</protein>
<evidence type="ECO:0000256" key="2">
    <source>
        <dbReference type="ARBA" id="ARBA00022540"/>
    </source>
</evidence>
<dbReference type="GO" id="GO:0001732">
    <property type="term" value="P:formation of cytoplasmic translation initiation complex"/>
    <property type="evidence" value="ECO:0007669"/>
    <property type="project" value="UniProtKB-UniRule"/>
</dbReference>
<dbReference type="HAMAP" id="MF_03011">
    <property type="entry name" value="eIF3l"/>
    <property type="match status" value="1"/>
</dbReference>
<keyword evidence="1 4" id="KW-0963">Cytoplasm</keyword>
<dbReference type="KEGG" id="spu:591170"/>
<dbReference type="OrthoDB" id="15082at2759"/>
<dbReference type="GO" id="GO:0006413">
    <property type="term" value="P:translational initiation"/>
    <property type="evidence" value="ECO:0000318"/>
    <property type="project" value="GO_Central"/>
</dbReference>
<dbReference type="GO" id="GO:0033290">
    <property type="term" value="C:eukaryotic 48S preinitiation complex"/>
    <property type="evidence" value="ECO:0007669"/>
    <property type="project" value="UniProtKB-UniRule"/>
</dbReference>
<proteinExistence type="inferred from homology"/>
<dbReference type="Proteomes" id="UP000007110">
    <property type="component" value="Unassembled WGS sequence"/>
</dbReference>
<dbReference type="GO" id="GO:0003743">
    <property type="term" value="F:translation initiation factor activity"/>
    <property type="evidence" value="ECO:0007669"/>
    <property type="project" value="UniProtKB-UniRule"/>
</dbReference>
<dbReference type="OMA" id="AGWFIRN"/>
<dbReference type="FunCoup" id="A0A7M7REV8">
    <property type="interactions" value="1939"/>
</dbReference>
<reference evidence="6" key="1">
    <citation type="submission" date="2015-02" db="EMBL/GenBank/DDBJ databases">
        <title>Genome sequencing for Strongylocentrotus purpuratus.</title>
        <authorList>
            <person name="Murali S."/>
            <person name="Liu Y."/>
            <person name="Vee V."/>
            <person name="English A."/>
            <person name="Wang M."/>
            <person name="Skinner E."/>
            <person name="Han Y."/>
            <person name="Muzny D.M."/>
            <person name="Worley K.C."/>
            <person name="Gibbs R.A."/>
        </authorList>
    </citation>
    <scope>NUCLEOTIDE SEQUENCE</scope>
</reference>
<comment type="subcellular location">
    <subcellularLocation>
        <location evidence="4">Cytoplasm</location>
    </subcellularLocation>
</comment>
<keyword evidence="3 4" id="KW-0648">Protein biosynthesis</keyword>
<dbReference type="AlphaFoldDB" id="A0A7M7REV8"/>
<comment type="similarity">
    <text evidence="4">Belongs to the eIF-3 subunit L family.</text>
</comment>
<dbReference type="PANTHER" id="PTHR13242:SF0">
    <property type="entry name" value="EUKARYOTIC TRANSLATION INITIATION FACTOR 3 SUBUNIT L"/>
    <property type="match status" value="1"/>
</dbReference>
<evidence type="ECO:0000256" key="1">
    <source>
        <dbReference type="ARBA" id="ARBA00022490"/>
    </source>
</evidence>
<evidence type="ECO:0000313" key="6">
    <source>
        <dbReference type="Proteomes" id="UP000007110"/>
    </source>
</evidence>